<evidence type="ECO:0000313" key="2">
    <source>
        <dbReference type="EMBL" id="MBB6556228.1"/>
    </source>
</evidence>
<feature type="region of interest" description="Disordered" evidence="1">
    <location>
        <begin position="1"/>
        <end position="21"/>
    </location>
</feature>
<dbReference type="AlphaFoldDB" id="A0A7X0U5U4"/>
<dbReference type="RefSeq" id="WP_185110702.1">
    <property type="nucleotide sequence ID" value="NZ_BAAAXY010000153.1"/>
</dbReference>
<protein>
    <submittedName>
        <fullName evidence="2">Uncharacterized protein</fullName>
    </submittedName>
</protein>
<evidence type="ECO:0000256" key="1">
    <source>
        <dbReference type="SAM" id="MobiDB-lite"/>
    </source>
</evidence>
<dbReference type="EMBL" id="JACHMI010000001">
    <property type="protein sequence ID" value="MBB6556228.1"/>
    <property type="molecule type" value="Genomic_DNA"/>
</dbReference>
<gene>
    <name evidence="2" type="ORF">HD593_011023</name>
</gene>
<reference evidence="2 3" key="1">
    <citation type="submission" date="2020-08" db="EMBL/GenBank/DDBJ databases">
        <title>Sequencing the genomes of 1000 actinobacteria strains.</title>
        <authorList>
            <person name="Klenk H.-P."/>
        </authorList>
    </citation>
    <scope>NUCLEOTIDE SEQUENCE [LARGE SCALE GENOMIC DNA]</scope>
    <source>
        <strain evidence="2 3">DSM 43768</strain>
    </source>
</reference>
<name>A0A7X0U5U4_9ACTN</name>
<proteinExistence type="predicted"/>
<evidence type="ECO:0000313" key="3">
    <source>
        <dbReference type="Proteomes" id="UP000565579"/>
    </source>
</evidence>
<dbReference type="Proteomes" id="UP000565579">
    <property type="component" value="Unassembled WGS sequence"/>
</dbReference>
<keyword evidence="3" id="KW-1185">Reference proteome</keyword>
<organism evidence="2 3">
    <name type="scientific">Nonomuraea rubra</name>
    <dbReference type="NCBI Taxonomy" id="46180"/>
    <lineage>
        <taxon>Bacteria</taxon>
        <taxon>Bacillati</taxon>
        <taxon>Actinomycetota</taxon>
        <taxon>Actinomycetes</taxon>
        <taxon>Streptosporangiales</taxon>
        <taxon>Streptosporangiaceae</taxon>
        <taxon>Nonomuraea</taxon>
    </lineage>
</organism>
<sequence>MPKPLKVTVEDPETGETATTEIPPGSYLLLCAEPCHRTALNAYATGTHQITVKGVTNPMDGVFLGQRGPSGGENE</sequence>
<accession>A0A7X0U5U4</accession>
<comment type="caution">
    <text evidence="2">The sequence shown here is derived from an EMBL/GenBank/DDBJ whole genome shotgun (WGS) entry which is preliminary data.</text>
</comment>